<dbReference type="EMBL" id="JAGIKX010000004">
    <property type="protein sequence ID" value="MBP2256984.1"/>
    <property type="molecule type" value="Genomic_DNA"/>
</dbReference>
<organism evidence="1 2">
    <name type="scientific">Virgibacillus alimentarius</name>
    <dbReference type="NCBI Taxonomy" id="698769"/>
    <lineage>
        <taxon>Bacteria</taxon>
        <taxon>Bacillati</taxon>
        <taxon>Bacillota</taxon>
        <taxon>Bacilli</taxon>
        <taxon>Bacillales</taxon>
        <taxon>Bacillaceae</taxon>
        <taxon>Virgibacillus</taxon>
    </lineage>
</organism>
<proteinExistence type="predicted"/>
<reference evidence="1 2" key="1">
    <citation type="submission" date="2021-03" db="EMBL/GenBank/DDBJ databases">
        <title>Genomic Encyclopedia of Type Strains, Phase IV (KMG-IV): sequencing the most valuable type-strain genomes for metagenomic binning, comparative biology and taxonomic classification.</title>
        <authorList>
            <person name="Goeker M."/>
        </authorList>
    </citation>
    <scope>NUCLEOTIDE SEQUENCE [LARGE SCALE GENOMIC DNA]</scope>
    <source>
        <strain evidence="1 2">DSM 25790</strain>
    </source>
</reference>
<comment type="caution">
    <text evidence="1">The sequence shown here is derived from an EMBL/GenBank/DDBJ whole genome shotgun (WGS) entry which is preliminary data.</text>
</comment>
<accession>A0ABS4S7W6</accession>
<protein>
    <recommendedName>
        <fullName evidence="3">Spore coat protein</fullName>
    </recommendedName>
</protein>
<sequence>MAESLTQTELENLRQIIGEHGMIANKLETYAQSAMCPELKSMLQQDAQSARQAQQQLLTYLQ</sequence>
<dbReference type="Proteomes" id="UP001519294">
    <property type="component" value="Unassembled WGS sequence"/>
</dbReference>
<keyword evidence="2" id="KW-1185">Reference proteome</keyword>
<evidence type="ECO:0008006" key="3">
    <source>
        <dbReference type="Google" id="ProtNLM"/>
    </source>
</evidence>
<gene>
    <name evidence="1" type="ORF">J2Z81_000928</name>
</gene>
<evidence type="ECO:0000313" key="2">
    <source>
        <dbReference type="Proteomes" id="UP001519294"/>
    </source>
</evidence>
<name>A0ABS4S7W6_9BACI</name>
<evidence type="ECO:0000313" key="1">
    <source>
        <dbReference type="EMBL" id="MBP2256984.1"/>
    </source>
</evidence>
<dbReference type="RefSeq" id="WP_226370816.1">
    <property type="nucleotide sequence ID" value="NZ_JAGIKX010000004.1"/>
</dbReference>